<gene>
    <name evidence="1" type="ORF">BROSI_A3558</name>
</gene>
<comment type="caution">
    <text evidence="1">The sequence shown here is derived from an EMBL/GenBank/DDBJ whole genome shotgun (WGS) entry which is preliminary data.</text>
</comment>
<name>A0ABQ0K1M9_9BACT</name>
<keyword evidence="2" id="KW-1185">Reference proteome</keyword>
<reference evidence="2" key="1">
    <citation type="journal article" date="2015" name="Genome Announc.">
        <title>Draft Genome Sequence of an Anaerobic Ammonium-Oxidizing Bacterium, "Candidatus Brocadia sinica".</title>
        <authorList>
            <person name="Oshiki M."/>
            <person name="Shinyako-Hata K."/>
            <person name="Satoh H."/>
            <person name="Okabe S."/>
        </authorList>
    </citation>
    <scope>NUCLEOTIDE SEQUENCE [LARGE SCALE GENOMIC DNA]</scope>
    <source>
        <strain evidence="2">JPN1</strain>
    </source>
</reference>
<proteinExistence type="predicted"/>
<organism evidence="1 2">
    <name type="scientific">Candidatus Brocadia sinica JPN1</name>
    <dbReference type="NCBI Taxonomy" id="1197129"/>
    <lineage>
        <taxon>Bacteria</taxon>
        <taxon>Pseudomonadati</taxon>
        <taxon>Planctomycetota</taxon>
        <taxon>Candidatus Brocadiia</taxon>
        <taxon>Candidatus Brocadiales</taxon>
        <taxon>Candidatus Brocadiaceae</taxon>
        <taxon>Candidatus Brocadia</taxon>
    </lineage>
</organism>
<dbReference type="RefSeq" id="WP_052564954.1">
    <property type="nucleotide sequence ID" value="NZ_BAFN01000001.1"/>
</dbReference>
<accession>A0ABQ0K1M9</accession>
<evidence type="ECO:0000313" key="1">
    <source>
        <dbReference type="EMBL" id="GAN35012.1"/>
    </source>
</evidence>
<evidence type="ECO:0000313" key="2">
    <source>
        <dbReference type="Proteomes" id="UP000032309"/>
    </source>
</evidence>
<dbReference type="Proteomes" id="UP000032309">
    <property type="component" value="Unassembled WGS sequence"/>
</dbReference>
<dbReference type="EMBL" id="BAFN01000001">
    <property type="protein sequence ID" value="GAN35012.1"/>
    <property type="molecule type" value="Genomic_DNA"/>
</dbReference>
<protein>
    <submittedName>
        <fullName evidence="1">Uncharacterized protein</fullName>
    </submittedName>
</protein>
<sequence length="168" mass="19041">MENTKKCPLNLDGFRHFCPDDRNGHPSLEEIKTNLERRSDLYECNDLPAHLQREKELLQFIRTGERPKRIETKSEVVTQTPKVEPAPVPAISLAQQKAMDDLARLKAGVPFSRSYTPQATTERIEPQSLSFEESLIANWKNDTALQREFTSFNAYAAYMRAEAGSSAG</sequence>